<name>A0A8J4DB47_9CHLO</name>
<feature type="compositionally biased region" description="Acidic residues" evidence="1">
    <location>
        <begin position="152"/>
        <end position="180"/>
    </location>
</feature>
<dbReference type="OrthoDB" id="553318at2759"/>
<keyword evidence="3" id="KW-1185">Reference proteome</keyword>
<proteinExistence type="predicted"/>
<evidence type="ECO:0000313" key="2">
    <source>
        <dbReference type="EMBL" id="GIL74264.1"/>
    </source>
</evidence>
<feature type="region of interest" description="Disordered" evidence="1">
    <location>
        <begin position="369"/>
        <end position="428"/>
    </location>
</feature>
<sequence length="1336" mass="137331">MEEGTNSDRWVALLSSILEPAAQPFTKGGEVNVSLDGKGIGGAWAMMAEISQRPGFPDLLRRLVAAIYPRAGNVKSSLDQLLQRLVLERPHLADCVVVPFLEALVRHPVRIGAPLRAAATTATVTGGAAAAAVPGSLAPSPQCPVPEAGVEVGEEVSEGEKAEEEEEGDDGSNDDELGDEQDAKRRGRPQNASSAHVGGQRKEGIAVAPPPPPAAGGRGKAKGRGLRCRAPAPELTSGARAGSGAAVNAATVASARFDFGYSQRLLPVSWLLQCLGEVSEPLRCLWPQHRQEEVRAHVLAAAARFFAHHHRDSADEERVRYIHHSPIVSFVRDCFASTPPYARLELLEDAMRLTAPPLRACPKAVATSGALGTFTPPEDSSEPQGARGTPAHCGLKDMKSGEEAGNDTQAQRVEHPGEEPPSKRRRLLNTPQVPAVQALCMPQSSTSTSQPTVQHEHGERGKAVAAAVAVPVTAEKGVGDDRVTVLPPLPDTVAAGGEHGRAAWFDLDQRGRSLVPWAALLAHMSEEEEEAKRSPNQQYVMSPLALCELLLARGDLFGPADVEAAGYCLLRCLTSLEPAQSAELVTRVLACPSSAPASLPNVTPEPELPTPYGAEAAGSIAAGDTYAMRGCNRAGEIGGGLAAALAVLRRPLRPGAALLPMKAVLRTKRGGRRGSGKAVNAKAAGAAGGADEVVELVAGPPPGPLTALWLLSHVMPVLMGSLEHGDEEEAEGEETARAGGNAVIGNRDGPEVPDVGIRARALTSLAALLRQPELLLPETQPEELPTAVQVLAMQLRGLGAGSRGLEGRSANAEARGRGESVTGAGGGTDVGRCDAALQRLAALLCRTFGLDESDGGGSGGPGRLESLVQHARAKYSGSPEAGPPFPVPGEEPAHEGNGLAWRRPIHRYPHKLASCSSPIWPAMRPLLALLDHLPYNGHVATAIHKLLFAALLQRCPSPGSGTGRNSAPVPDATETAATTVAAQPVVKGGEAGAVAAEEVLGLLLVEAILGGGKEAQIAAPALRLSAIAKLNVLRLVVLAAEAASHRGEDTTPRCAPVAAAMEVACREVAVAAAESGLGRQTERHEEEAPPGSGDDGGQSDPWVMPPIIGATAAGMVKYDEVQLVQVVLERLGSSIVAVAEVLLPAQQRTQQRPGAAAPPALPAASSAALAGALTRVAPQAFLVRLAAGVVAAAAREEAEGAKGTIPGRGATHGPAMGSRTSATTTTTSPDAPAAWVVCGAAEALVRLLRGSAPGVAALRPFVVEAPPGPAGLVAVGSGGMAALVSSSSSGGGGGGGTRMGTLPGQIGLEPRMTGLQLVQHTQQALRLLAAAVYNAR</sequence>
<reference evidence="2" key="1">
    <citation type="journal article" date="2021" name="Proc. Natl. Acad. Sci. U.S.A.">
        <title>Three genomes in the algal genus Volvox reveal the fate of a haploid sex-determining region after a transition to homothallism.</title>
        <authorList>
            <person name="Yamamoto K."/>
            <person name="Hamaji T."/>
            <person name="Kawai-Toyooka H."/>
            <person name="Matsuzaki R."/>
            <person name="Takahashi F."/>
            <person name="Nishimura Y."/>
            <person name="Kawachi M."/>
            <person name="Noguchi H."/>
            <person name="Minakuchi Y."/>
            <person name="Umen J.G."/>
            <person name="Toyoda A."/>
            <person name="Nozaki H."/>
        </authorList>
    </citation>
    <scope>NUCLEOTIDE SEQUENCE</scope>
    <source>
        <strain evidence="2">NIES-3786</strain>
    </source>
</reference>
<dbReference type="Proteomes" id="UP000747110">
    <property type="component" value="Unassembled WGS sequence"/>
</dbReference>
<feature type="region of interest" description="Disordered" evidence="1">
    <location>
        <begin position="1074"/>
        <end position="1104"/>
    </location>
</feature>
<protein>
    <submittedName>
        <fullName evidence="2">Uncharacterized protein</fullName>
    </submittedName>
</protein>
<feature type="region of interest" description="Disordered" evidence="1">
    <location>
        <begin position="132"/>
        <end position="225"/>
    </location>
</feature>
<feature type="region of interest" description="Disordered" evidence="1">
    <location>
        <begin position="802"/>
        <end position="823"/>
    </location>
</feature>
<gene>
    <name evidence="2" type="ORF">Vretifemale_4329</name>
</gene>
<feature type="compositionally biased region" description="Basic and acidic residues" evidence="1">
    <location>
        <begin position="412"/>
        <end position="422"/>
    </location>
</feature>
<evidence type="ECO:0000313" key="3">
    <source>
        <dbReference type="Proteomes" id="UP000747110"/>
    </source>
</evidence>
<organism evidence="2 3">
    <name type="scientific">Volvox reticuliferus</name>
    <dbReference type="NCBI Taxonomy" id="1737510"/>
    <lineage>
        <taxon>Eukaryota</taxon>
        <taxon>Viridiplantae</taxon>
        <taxon>Chlorophyta</taxon>
        <taxon>core chlorophytes</taxon>
        <taxon>Chlorophyceae</taxon>
        <taxon>CS clade</taxon>
        <taxon>Chlamydomonadales</taxon>
        <taxon>Volvocaceae</taxon>
        <taxon>Volvox</taxon>
    </lineage>
</organism>
<accession>A0A8J4DB47</accession>
<feature type="region of interest" description="Disordered" evidence="1">
    <location>
        <begin position="725"/>
        <end position="749"/>
    </location>
</feature>
<comment type="caution">
    <text evidence="2">The sequence shown here is derived from an EMBL/GenBank/DDBJ whole genome shotgun (WGS) entry which is preliminary data.</text>
</comment>
<evidence type="ECO:0000256" key="1">
    <source>
        <dbReference type="SAM" id="MobiDB-lite"/>
    </source>
</evidence>
<dbReference type="EMBL" id="BNCP01000006">
    <property type="protein sequence ID" value="GIL74264.1"/>
    <property type="molecule type" value="Genomic_DNA"/>
</dbReference>
<feature type="region of interest" description="Disordered" evidence="1">
    <location>
        <begin position="1197"/>
        <end position="1228"/>
    </location>
</feature>